<dbReference type="RefSeq" id="WP_206417085.1">
    <property type="nucleotide sequence ID" value="NZ_CP070505.1"/>
</dbReference>
<dbReference type="InterPro" id="IPR011004">
    <property type="entry name" value="Trimer_LpxA-like_sf"/>
</dbReference>
<dbReference type="CDD" id="cd03349">
    <property type="entry name" value="LbH_XAT"/>
    <property type="match status" value="1"/>
</dbReference>
<gene>
    <name evidence="2" type="ORF">JWV26_13780</name>
</gene>
<organism evidence="2 3">
    <name type="scientific">Ectopseudomonas toyotomiensis</name>
    <dbReference type="NCBI Taxonomy" id="554344"/>
    <lineage>
        <taxon>Bacteria</taxon>
        <taxon>Pseudomonadati</taxon>
        <taxon>Pseudomonadota</taxon>
        <taxon>Gammaproteobacteria</taxon>
        <taxon>Pseudomonadales</taxon>
        <taxon>Pseudomonadaceae</taxon>
        <taxon>Ectopseudomonas</taxon>
    </lineage>
</organism>
<dbReference type="Proteomes" id="UP000663658">
    <property type="component" value="Chromosome"/>
</dbReference>
<dbReference type="KEGG" id="pty:JWV26_13780"/>
<dbReference type="PANTHER" id="PTHR43300">
    <property type="entry name" value="ACETYLTRANSFERASE"/>
    <property type="match status" value="1"/>
</dbReference>
<dbReference type="EMBL" id="CP070505">
    <property type="protein sequence ID" value="QSL90846.1"/>
    <property type="molecule type" value="Genomic_DNA"/>
</dbReference>
<dbReference type="AlphaFoldDB" id="A0ABD7DQT0"/>
<comment type="similarity">
    <text evidence="1">Belongs to the transferase hexapeptide repeat family.</text>
</comment>
<sequence length="218" mass="24407">MRLWARFRERRAKRAIRKLPKLYRGQARFLLRYPHYSIGVGSYGLPIVHDWNEGATLRIGAYTSIAEQVEIFLGGHHRTEWVTTYPFPAMIDEAAEIPGYAFSRGDVVIGNDAWLCTGAVILSGVTVGDGAVVAAGAVVTRDVAPYSIVAGNPARHIRWRFSESIREALLAAKWWDWPEGEIRQVSTLLCSERLDAFIEYVERRTNATSNQSGLNKSA</sequence>
<accession>A0ABD7DQT0</accession>
<evidence type="ECO:0000313" key="2">
    <source>
        <dbReference type="EMBL" id="QSL90846.1"/>
    </source>
</evidence>
<dbReference type="SUPFAM" id="SSF51161">
    <property type="entry name" value="Trimeric LpxA-like enzymes"/>
    <property type="match status" value="1"/>
</dbReference>
<evidence type="ECO:0000313" key="3">
    <source>
        <dbReference type="Proteomes" id="UP000663658"/>
    </source>
</evidence>
<dbReference type="Pfam" id="PF00132">
    <property type="entry name" value="Hexapep"/>
    <property type="match status" value="1"/>
</dbReference>
<reference evidence="2 3" key="1">
    <citation type="submission" date="2021-02" db="EMBL/GenBank/DDBJ databases">
        <title>Whole genome sequencing of Pseudomonas alcaliphila strain SM2.</title>
        <authorList>
            <person name="Alshamsi M.S."/>
            <person name="Sudalaimuthuasari N."/>
            <person name="Kundu B."/>
            <person name="AlMaskari R.S."/>
            <person name="Elmahi Y."/>
            <person name="Mundra S."/>
            <person name="Chandran S."/>
            <person name="Malik S."/>
            <person name="Hazzouri K.M."/>
            <person name="Amiri K.M.A."/>
        </authorList>
    </citation>
    <scope>NUCLEOTIDE SEQUENCE [LARGE SCALE GENOMIC DNA]</scope>
    <source>
        <strain evidence="2 3">SM2</strain>
    </source>
</reference>
<dbReference type="PANTHER" id="PTHR43300:SF11">
    <property type="entry name" value="ACETYLTRANSFERASE RV3034C-RELATED"/>
    <property type="match status" value="1"/>
</dbReference>
<evidence type="ECO:0000256" key="1">
    <source>
        <dbReference type="ARBA" id="ARBA00007274"/>
    </source>
</evidence>
<dbReference type="Gene3D" id="2.160.10.10">
    <property type="entry name" value="Hexapeptide repeat proteins"/>
    <property type="match status" value="1"/>
</dbReference>
<dbReference type="InterPro" id="IPR001451">
    <property type="entry name" value="Hexapep"/>
</dbReference>
<protein>
    <submittedName>
        <fullName evidence="2">CatB-related O-acetyltransferase</fullName>
    </submittedName>
</protein>
<dbReference type="InterPro" id="IPR050179">
    <property type="entry name" value="Trans_hexapeptide_repeat"/>
</dbReference>
<name>A0ABD7DQT0_9GAMM</name>
<proteinExistence type="inferred from homology"/>